<protein>
    <recommendedName>
        <fullName evidence="3 4">Protein GrpE</fullName>
    </recommendedName>
    <alternativeName>
        <fullName evidence="3">HSP-70 cofactor</fullName>
    </alternativeName>
</protein>
<dbReference type="PROSITE" id="PS01071">
    <property type="entry name" value="GRPE"/>
    <property type="match status" value="1"/>
</dbReference>
<dbReference type="Proteomes" id="UP001597191">
    <property type="component" value="Unassembled WGS sequence"/>
</dbReference>
<comment type="function">
    <text evidence="3 4">Participates actively in the response to hyperosmotic and heat shock by preventing the aggregation of stress-denatured proteins, in association with DnaK and GrpE. It is the nucleotide exchange factor for DnaK and may function as a thermosensor. Unfolded proteins bind initially to DnaJ; upon interaction with the DnaJ-bound protein, DnaK hydrolyzes its bound ATP, resulting in the formation of a stable complex. GrpE releases ADP from DnaK; ATP binding to DnaK triggers the release of the substrate protein, thus completing the reaction cycle. Several rounds of ATP-dependent interactions between DnaJ, DnaK and GrpE are required for fully efficient folding.</text>
</comment>
<evidence type="ECO:0000256" key="5">
    <source>
        <dbReference type="RuleBase" id="RU004478"/>
    </source>
</evidence>
<dbReference type="HAMAP" id="MF_01151">
    <property type="entry name" value="GrpE"/>
    <property type="match status" value="1"/>
</dbReference>
<dbReference type="PRINTS" id="PR00773">
    <property type="entry name" value="GRPEPROTEIN"/>
</dbReference>
<dbReference type="NCBIfam" id="NF010753">
    <property type="entry name" value="PRK14156.1"/>
    <property type="match status" value="1"/>
</dbReference>
<comment type="subcellular location">
    <subcellularLocation>
        <location evidence="3">Cytoplasm</location>
    </subcellularLocation>
</comment>
<dbReference type="Gene3D" id="3.90.20.20">
    <property type="match status" value="1"/>
</dbReference>
<dbReference type="InterPro" id="IPR013805">
    <property type="entry name" value="GrpE_CC"/>
</dbReference>
<feature type="compositionally biased region" description="Basic and acidic residues" evidence="6">
    <location>
        <begin position="16"/>
        <end position="34"/>
    </location>
</feature>
<evidence type="ECO:0000256" key="4">
    <source>
        <dbReference type="RuleBase" id="RU000639"/>
    </source>
</evidence>
<dbReference type="Gene3D" id="2.30.22.10">
    <property type="entry name" value="Head domain of nucleotide exchange factor GrpE"/>
    <property type="match status" value="1"/>
</dbReference>
<evidence type="ECO:0000256" key="3">
    <source>
        <dbReference type="HAMAP-Rule" id="MF_01151"/>
    </source>
</evidence>
<dbReference type="SUPFAM" id="SSF58014">
    <property type="entry name" value="Coiled-coil domain of nucleotide exchange factor GrpE"/>
    <property type="match status" value="1"/>
</dbReference>
<keyword evidence="3 4" id="KW-0346">Stress response</keyword>
<reference evidence="8" key="1">
    <citation type="journal article" date="2019" name="Int. J. Syst. Evol. Microbiol.">
        <title>The Global Catalogue of Microorganisms (GCM) 10K type strain sequencing project: providing services to taxonomists for standard genome sequencing and annotation.</title>
        <authorList>
            <consortium name="The Broad Institute Genomics Platform"/>
            <consortium name="The Broad Institute Genome Sequencing Center for Infectious Disease"/>
            <person name="Wu L."/>
            <person name="Ma J."/>
        </authorList>
    </citation>
    <scope>NUCLEOTIDE SEQUENCE [LARGE SCALE GENOMIC DNA]</scope>
    <source>
        <strain evidence="8">CCM 8937</strain>
    </source>
</reference>
<keyword evidence="2 3" id="KW-0143">Chaperone</keyword>
<dbReference type="PANTHER" id="PTHR21237:SF23">
    <property type="entry name" value="GRPE PROTEIN HOMOLOG, MITOCHONDRIAL"/>
    <property type="match status" value="1"/>
</dbReference>
<dbReference type="InterPro" id="IPR000740">
    <property type="entry name" value="GrpE"/>
</dbReference>
<name>A0ABW4BLW4_9LACO</name>
<comment type="similarity">
    <text evidence="1 3 5">Belongs to the GrpE family.</text>
</comment>
<dbReference type="NCBIfam" id="NF010759">
    <property type="entry name" value="PRK14162.1"/>
    <property type="match status" value="1"/>
</dbReference>
<dbReference type="PANTHER" id="PTHR21237">
    <property type="entry name" value="GRPE PROTEIN"/>
    <property type="match status" value="1"/>
</dbReference>
<evidence type="ECO:0000313" key="7">
    <source>
        <dbReference type="EMBL" id="MFD1411194.1"/>
    </source>
</evidence>
<dbReference type="NCBIfam" id="NF010738">
    <property type="entry name" value="PRK14140.1"/>
    <property type="match status" value="1"/>
</dbReference>
<sequence length="216" mass="24100">MLLTKKANQQRPVDFPSEKDAKFAEKAAQAEHSQKTKAATESTKEQVEELNQEDLEEIVAADQPELEKELAAAQAKADEFEDKYLRAEAEIQNMHTRHQKERASHEKYASQKLGTAILPVVDNLQRALAVPADDEAAQQLHKGVAMVLEHLQQALTENNITPVGQVGDQFDPQFHQAVQTVPADDEHPADTIYQVLQTGYCLKDRTIRPAMVVVAK</sequence>
<feature type="compositionally biased region" description="Polar residues" evidence="6">
    <location>
        <begin position="1"/>
        <end position="11"/>
    </location>
</feature>
<keyword evidence="8" id="KW-1185">Reference proteome</keyword>
<evidence type="ECO:0000313" key="8">
    <source>
        <dbReference type="Proteomes" id="UP001597191"/>
    </source>
</evidence>
<organism evidence="7 8">
    <name type="scientific">Lapidilactobacillus gannanensis</name>
    <dbReference type="NCBI Taxonomy" id="2486002"/>
    <lineage>
        <taxon>Bacteria</taxon>
        <taxon>Bacillati</taxon>
        <taxon>Bacillota</taxon>
        <taxon>Bacilli</taxon>
        <taxon>Lactobacillales</taxon>
        <taxon>Lactobacillaceae</taxon>
        <taxon>Lapidilactobacillus</taxon>
    </lineage>
</organism>
<keyword evidence="3" id="KW-0963">Cytoplasm</keyword>
<comment type="subunit">
    <text evidence="3">Homodimer.</text>
</comment>
<dbReference type="EMBL" id="JBHTOH010000037">
    <property type="protein sequence ID" value="MFD1411194.1"/>
    <property type="molecule type" value="Genomic_DNA"/>
</dbReference>
<evidence type="ECO:0000256" key="1">
    <source>
        <dbReference type="ARBA" id="ARBA00009054"/>
    </source>
</evidence>
<feature type="region of interest" description="Disordered" evidence="6">
    <location>
        <begin position="1"/>
        <end position="52"/>
    </location>
</feature>
<dbReference type="Pfam" id="PF01025">
    <property type="entry name" value="GrpE"/>
    <property type="match status" value="1"/>
</dbReference>
<accession>A0ABW4BLW4</accession>
<dbReference type="SUPFAM" id="SSF51064">
    <property type="entry name" value="Head domain of nucleotide exchange factor GrpE"/>
    <property type="match status" value="1"/>
</dbReference>
<dbReference type="CDD" id="cd00446">
    <property type="entry name" value="GrpE"/>
    <property type="match status" value="1"/>
</dbReference>
<dbReference type="RefSeq" id="WP_125648661.1">
    <property type="nucleotide sequence ID" value="NZ_JBHTOH010000037.1"/>
</dbReference>
<dbReference type="InterPro" id="IPR009012">
    <property type="entry name" value="GrpE_head"/>
</dbReference>
<evidence type="ECO:0000256" key="6">
    <source>
        <dbReference type="SAM" id="MobiDB-lite"/>
    </source>
</evidence>
<proteinExistence type="inferred from homology"/>
<comment type="caution">
    <text evidence="7">The sequence shown here is derived from an EMBL/GenBank/DDBJ whole genome shotgun (WGS) entry which is preliminary data.</text>
</comment>
<evidence type="ECO:0000256" key="2">
    <source>
        <dbReference type="ARBA" id="ARBA00023186"/>
    </source>
</evidence>
<gene>
    <name evidence="3 7" type="primary">grpE</name>
    <name evidence="7" type="ORF">ACFQ4R_06220</name>
</gene>